<dbReference type="Pfam" id="PF01575">
    <property type="entry name" value="MaoC_dehydratas"/>
    <property type="match status" value="1"/>
</dbReference>
<organism evidence="2 3">
    <name type="scientific">Archangium gephyra</name>
    <dbReference type="NCBI Taxonomy" id="48"/>
    <lineage>
        <taxon>Bacteria</taxon>
        <taxon>Pseudomonadati</taxon>
        <taxon>Myxococcota</taxon>
        <taxon>Myxococcia</taxon>
        <taxon>Myxococcales</taxon>
        <taxon>Cystobacterineae</taxon>
        <taxon>Archangiaceae</taxon>
        <taxon>Archangium</taxon>
    </lineage>
</organism>
<dbReference type="InterPro" id="IPR002539">
    <property type="entry name" value="MaoC-like_dom"/>
</dbReference>
<comment type="caution">
    <text evidence="2">The sequence shown here is derived from an EMBL/GenBank/DDBJ whole genome shotgun (WGS) entry which is preliminary data.</text>
</comment>
<dbReference type="Gene3D" id="3.10.129.10">
    <property type="entry name" value="Hotdog Thioesterase"/>
    <property type="match status" value="1"/>
</dbReference>
<gene>
    <name evidence="2" type="ORF">DI536_23210</name>
</gene>
<evidence type="ECO:0000313" key="2">
    <source>
        <dbReference type="EMBL" id="PZR09144.1"/>
    </source>
</evidence>
<name>A0A2W5V0F8_9BACT</name>
<dbReference type="InterPro" id="IPR029069">
    <property type="entry name" value="HotDog_dom_sf"/>
</dbReference>
<dbReference type="PANTHER" id="PTHR43664">
    <property type="entry name" value="MONOAMINE OXIDASE-RELATED"/>
    <property type="match status" value="1"/>
</dbReference>
<protein>
    <submittedName>
        <fullName evidence="2">Dehydratase</fullName>
    </submittedName>
</protein>
<evidence type="ECO:0000259" key="1">
    <source>
        <dbReference type="Pfam" id="PF01575"/>
    </source>
</evidence>
<dbReference type="AlphaFoldDB" id="A0A2W5V0F8"/>
<dbReference type="CDD" id="cd03454">
    <property type="entry name" value="YdeM"/>
    <property type="match status" value="1"/>
</dbReference>
<evidence type="ECO:0000313" key="3">
    <source>
        <dbReference type="Proteomes" id="UP000249061"/>
    </source>
</evidence>
<feature type="domain" description="MaoC-like" evidence="1">
    <location>
        <begin position="19"/>
        <end position="113"/>
    </location>
</feature>
<dbReference type="PANTHER" id="PTHR43664:SF1">
    <property type="entry name" value="BETA-METHYLMALYL-COA DEHYDRATASE"/>
    <property type="match status" value="1"/>
</dbReference>
<dbReference type="Proteomes" id="UP000249061">
    <property type="component" value="Unassembled WGS sequence"/>
</dbReference>
<sequence>MPRWYFEDFTPGLQLEGTGSTVTEKDIVAFATQYDPQYFHVDAEAAKDSLFGALCASGWHTAAMCMRMMCDAYLLDSASLGSPGIDQLRWVKPVFVNDTLHFKMTVEQQKPSQSKPHMGSVLAKWEVFNQKNELVMHMTGWSMFRKRNP</sequence>
<accession>A0A2W5V0F8</accession>
<reference evidence="2 3" key="1">
    <citation type="submission" date="2017-08" db="EMBL/GenBank/DDBJ databases">
        <title>Infants hospitalized years apart are colonized by the same room-sourced microbial strains.</title>
        <authorList>
            <person name="Brooks B."/>
            <person name="Olm M.R."/>
            <person name="Firek B.A."/>
            <person name="Baker R."/>
            <person name="Thomas B.C."/>
            <person name="Morowitz M.J."/>
            <person name="Banfield J.F."/>
        </authorList>
    </citation>
    <scope>NUCLEOTIDE SEQUENCE [LARGE SCALE GENOMIC DNA]</scope>
    <source>
        <strain evidence="2">S2_003_000_R2_14</strain>
    </source>
</reference>
<dbReference type="InterPro" id="IPR052342">
    <property type="entry name" value="MCH/BMMD"/>
</dbReference>
<dbReference type="EMBL" id="QFQP01000022">
    <property type="protein sequence ID" value="PZR09144.1"/>
    <property type="molecule type" value="Genomic_DNA"/>
</dbReference>
<proteinExistence type="predicted"/>
<dbReference type="SUPFAM" id="SSF54637">
    <property type="entry name" value="Thioesterase/thiol ester dehydrase-isomerase"/>
    <property type="match status" value="1"/>
</dbReference>